<keyword evidence="4" id="KW-1185">Reference proteome</keyword>
<dbReference type="InterPro" id="IPR044824">
    <property type="entry name" value="MAIN-like"/>
</dbReference>
<sequence length="392" mass="43255">MRLYVVIYAGMARPKLPVTREEAGAEVPRPNRGRGGRRPQTTSYRKEKEKENEDGKGKAKVDGNRGRLHLHDEGSTLNAGRPEDLVVAGGEEEGHASESSSSDSSDAVATMIETERNVGGSGRGGAGHDEGEPEVAFEARAPFPGGPIDGALLKSFKDHVALSIWRNEERPVLKCINHGAQIAEWDLQSCHPDTAGLQRIIQRSGLNALIDCSYRKANKELISAFVERWQPETNTFHLPFGEMSISLEDVSFLLKIPVTGKVVEVDNFARYTEESRSDAIKMVSNLLGVSAEEAEEEVNITKGLTVRKHWLKSRWCPKDGSIPEIILLWNAQPERTCCTCCRALFLPIRVGLGVDRAASLKLLEDLDDVGNYAWGAMRWPTCIDTWGPPRES</sequence>
<reference evidence="3 4" key="1">
    <citation type="submission" date="2024-01" db="EMBL/GenBank/DDBJ databases">
        <title>Genome assemblies of Stephania.</title>
        <authorList>
            <person name="Yang L."/>
        </authorList>
    </citation>
    <scope>NUCLEOTIDE SEQUENCE [LARGE SCALE GENOMIC DNA]</scope>
    <source>
        <strain evidence="3">YNDBR</strain>
        <tissue evidence="3">Leaf</tissue>
    </source>
</reference>
<dbReference type="GO" id="GO:0010073">
    <property type="term" value="P:meristem maintenance"/>
    <property type="evidence" value="ECO:0007669"/>
    <property type="project" value="InterPro"/>
</dbReference>
<evidence type="ECO:0000259" key="2">
    <source>
        <dbReference type="Pfam" id="PF10536"/>
    </source>
</evidence>
<gene>
    <name evidence="3" type="ORF">Syun_000821</name>
</gene>
<evidence type="ECO:0000313" key="4">
    <source>
        <dbReference type="Proteomes" id="UP001420932"/>
    </source>
</evidence>
<dbReference type="PANTHER" id="PTHR46033">
    <property type="entry name" value="PROTEIN MAIN-LIKE 2"/>
    <property type="match status" value="1"/>
</dbReference>
<feature type="domain" description="Aminotransferase-like plant mobile" evidence="2">
    <location>
        <begin position="206"/>
        <end position="376"/>
    </location>
</feature>
<dbReference type="Pfam" id="PF10536">
    <property type="entry name" value="PMD"/>
    <property type="match status" value="1"/>
</dbReference>
<comment type="caution">
    <text evidence="3">The sequence shown here is derived from an EMBL/GenBank/DDBJ whole genome shotgun (WGS) entry which is preliminary data.</text>
</comment>
<dbReference type="EMBL" id="JBBNAF010000001">
    <property type="protein sequence ID" value="KAK9168681.1"/>
    <property type="molecule type" value="Genomic_DNA"/>
</dbReference>
<evidence type="ECO:0000313" key="3">
    <source>
        <dbReference type="EMBL" id="KAK9168681.1"/>
    </source>
</evidence>
<dbReference type="Proteomes" id="UP001420932">
    <property type="component" value="Unassembled WGS sequence"/>
</dbReference>
<dbReference type="InterPro" id="IPR019557">
    <property type="entry name" value="AminoTfrase-like_pln_mobile"/>
</dbReference>
<protein>
    <recommendedName>
        <fullName evidence="2">Aminotransferase-like plant mobile domain-containing protein</fullName>
    </recommendedName>
</protein>
<organism evidence="3 4">
    <name type="scientific">Stephania yunnanensis</name>
    <dbReference type="NCBI Taxonomy" id="152371"/>
    <lineage>
        <taxon>Eukaryota</taxon>
        <taxon>Viridiplantae</taxon>
        <taxon>Streptophyta</taxon>
        <taxon>Embryophyta</taxon>
        <taxon>Tracheophyta</taxon>
        <taxon>Spermatophyta</taxon>
        <taxon>Magnoliopsida</taxon>
        <taxon>Ranunculales</taxon>
        <taxon>Menispermaceae</taxon>
        <taxon>Menispermoideae</taxon>
        <taxon>Cissampelideae</taxon>
        <taxon>Stephania</taxon>
    </lineage>
</organism>
<feature type="region of interest" description="Disordered" evidence="1">
    <location>
        <begin position="13"/>
        <end position="81"/>
    </location>
</feature>
<feature type="compositionally biased region" description="Basic and acidic residues" evidence="1">
    <location>
        <begin position="44"/>
        <end position="74"/>
    </location>
</feature>
<evidence type="ECO:0000256" key="1">
    <source>
        <dbReference type="SAM" id="MobiDB-lite"/>
    </source>
</evidence>
<name>A0AAP0LCT5_9MAGN</name>
<dbReference type="AlphaFoldDB" id="A0AAP0LCT5"/>
<accession>A0AAP0LCT5</accession>
<dbReference type="PANTHER" id="PTHR46033:SF8">
    <property type="entry name" value="PROTEIN MAINTENANCE OF MERISTEMS-LIKE"/>
    <property type="match status" value="1"/>
</dbReference>
<proteinExistence type="predicted"/>